<feature type="transmembrane region" description="Helical" evidence="1">
    <location>
        <begin position="72"/>
        <end position="91"/>
    </location>
</feature>
<feature type="transmembrane region" description="Helical" evidence="1">
    <location>
        <begin position="103"/>
        <end position="122"/>
    </location>
</feature>
<accession>A0ABT3IGX4</accession>
<keyword evidence="1" id="KW-1133">Transmembrane helix</keyword>
<keyword evidence="1" id="KW-0812">Transmembrane</keyword>
<evidence type="ECO:0000313" key="3">
    <source>
        <dbReference type="Proteomes" id="UP001207742"/>
    </source>
</evidence>
<protein>
    <recommendedName>
        <fullName evidence="4">Glycosyltransferase RgtA/B/C/D-like domain-containing protein</fullName>
    </recommendedName>
</protein>
<keyword evidence="3" id="KW-1185">Reference proteome</keyword>
<dbReference type="EMBL" id="JAPDNS010000001">
    <property type="protein sequence ID" value="MCW3483055.1"/>
    <property type="molecule type" value="Genomic_DNA"/>
</dbReference>
<feature type="transmembrane region" description="Helical" evidence="1">
    <location>
        <begin position="391"/>
        <end position="416"/>
    </location>
</feature>
<feature type="transmembrane region" description="Helical" evidence="1">
    <location>
        <begin position="7"/>
        <end position="28"/>
    </location>
</feature>
<evidence type="ECO:0000256" key="1">
    <source>
        <dbReference type="SAM" id="Phobius"/>
    </source>
</evidence>
<proteinExistence type="predicted"/>
<dbReference type="Proteomes" id="UP001207742">
    <property type="component" value="Unassembled WGS sequence"/>
</dbReference>
<feature type="transmembrane region" description="Helical" evidence="1">
    <location>
        <begin position="152"/>
        <end position="176"/>
    </location>
</feature>
<feature type="transmembrane region" description="Helical" evidence="1">
    <location>
        <begin position="454"/>
        <end position="472"/>
    </location>
</feature>
<organism evidence="2 3">
    <name type="scientific">Chitinophaga nivalis</name>
    <dbReference type="NCBI Taxonomy" id="2991709"/>
    <lineage>
        <taxon>Bacteria</taxon>
        <taxon>Pseudomonadati</taxon>
        <taxon>Bacteroidota</taxon>
        <taxon>Chitinophagia</taxon>
        <taxon>Chitinophagales</taxon>
        <taxon>Chitinophagaceae</taxon>
        <taxon>Chitinophaga</taxon>
    </lineage>
</organism>
<keyword evidence="1" id="KW-0472">Membrane</keyword>
<dbReference type="RefSeq" id="WP_264728005.1">
    <property type="nucleotide sequence ID" value="NZ_JAPDNR010000001.1"/>
</dbReference>
<feature type="transmembrane region" description="Helical" evidence="1">
    <location>
        <begin position="188"/>
        <end position="207"/>
    </location>
</feature>
<gene>
    <name evidence="2" type="ORF">OL497_04085</name>
</gene>
<feature type="transmembrane region" description="Helical" evidence="1">
    <location>
        <begin position="128"/>
        <end position="145"/>
    </location>
</feature>
<sequence length="500" mass="57453">MKSSINRWYVIIWAVLVIVQFGIFKTYYPFVNLTQDSDNYLLTAHLNQDIGTWPVGYSKFLRFFSAFTHADIALAAFQYLFLQVAGFYFLVTVQRLFTLDRLLFRLLFVGLTFNPLFIYLANYISPDAFFTALSIIWITQLIIIWQRPSSVLIALHILIILLAFAVGYHAVYYPVLSIGILSLCKWNIWKRGMGISILLLTIIGYAGDLDRQRHKMIGEHQLIPAAGWQLATNGIRMFNQLTSAETIVVPNQFKALHAAVVTHKDSLYNVDNGNINLPTAYYLNDVHSPLMRYWKQQVDKDTSNYAASQWMKVGALYADYGWYLLKLYPGSYMQSVILADTKETLFPSPELLAVYNMEEDTISHVSRQWFTRERNKYAYPAHDIFLRAFQYYPVIGVMIQSCLLVGVFILFFVGGFTKLTNSYTGSAFIILLLVWLSDMFFLVLTSSALLRHEVFLILISSVNLVVCIDYLLKTEEWKKETVLYPLSVNTSGKSNEFIAQ</sequence>
<evidence type="ECO:0000313" key="2">
    <source>
        <dbReference type="EMBL" id="MCW3483055.1"/>
    </source>
</evidence>
<feature type="transmembrane region" description="Helical" evidence="1">
    <location>
        <begin position="422"/>
        <end position="442"/>
    </location>
</feature>
<evidence type="ECO:0008006" key="4">
    <source>
        <dbReference type="Google" id="ProtNLM"/>
    </source>
</evidence>
<name>A0ABT3IGX4_9BACT</name>
<reference evidence="2 3" key="1">
    <citation type="submission" date="2022-10" db="EMBL/GenBank/DDBJ databases">
        <title>Chitinophaga nivalis PC15 sp. nov., isolated from Pyeongchang county, South Korea.</title>
        <authorList>
            <person name="Trinh H.N."/>
        </authorList>
    </citation>
    <scope>NUCLEOTIDE SEQUENCE [LARGE SCALE GENOMIC DNA]</scope>
    <source>
        <strain evidence="2 3">PC14</strain>
    </source>
</reference>
<comment type="caution">
    <text evidence="2">The sequence shown here is derived from an EMBL/GenBank/DDBJ whole genome shotgun (WGS) entry which is preliminary data.</text>
</comment>